<feature type="region of interest" description="Disordered" evidence="7">
    <location>
        <begin position="77"/>
        <end position="119"/>
    </location>
</feature>
<dbReference type="EMBL" id="JBCGDC010000018">
    <property type="protein sequence ID" value="MFB6393233.1"/>
    <property type="molecule type" value="Genomic_DNA"/>
</dbReference>
<evidence type="ECO:0000256" key="4">
    <source>
        <dbReference type="ARBA" id="ARBA00023125"/>
    </source>
</evidence>
<sequence length="219" mass="23586">MTVTAISPRATQSPGHPRPALSRRRPATPPEAPPQRERDTLAALTVTVDISLGAGGTSPEATQLLEMVRDLVERGGGTVTVAPHPQDRPAGALPPRPVTGADDADPTVGAGPEPADDDPEVLRVFASSRVVTRAGAEVPLTRLEFDLLLFLAEHPRRVFTRLQLLNSVWGYDHAVARTVDVHVRRLRAKIGERVPLVTTVYGVGYRLADEARVHIRHGA</sequence>
<proteinExistence type="predicted"/>
<reference evidence="9 10" key="1">
    <citation type="submission" date="2024-04" db="EMBL/GenBank/DDBJ databases">
        <title>Polymorphospora sp. isolated from Baiyangdian Lake in Xiong'an New Area.</title>
        <authorList>
            <person name="Zhang X."/>
            <person name="Liu J."/>
        </authorList>
    </citation>
    <scope>NUCLEOTIDE SEQUENCE [LARGE SCALE GENOMIC DNA]</scope>
    <source>
        <strain evidence="9 10">2-325</strain>
    </source>
</reference>
<feature type="region of interest" description="Disordered" evidence="7">
    <location>
        <begin position="1"/>
        <end position="40"/>
    </location>
</feature>
<keyword evidence="2" id="KW-0902">Two-component regulatory system</keyword>
<comment type="caution">
    <text evidence="9">The sequence shown here is derived from an EMBL/GenBank/DDBJ whole genome shotgun (WGS) entry which is preliminary data.</text>
</comment>
<evidence type="ECO:0000256" key="7">
    <source>
        <dbReference type="SAM" id="MobiDB-lite"/>
    </source>
</evidence>
<feature type="domain" description="OmpR/PhoB-type" evidence="8">
    <location>
        <begin position="111"/>
        <end position="209"/>
    </location>
</feature>
<dbReference type="CDD" id="cd00383">
    <property type="entry name" value="trans_reg_C"/>
    <property type="match status" value="1"/>
</dbReference>
<dbReference type="InterPro" id="IPR016032">
    <property type="entry name" value="Sig_transdc_resp-reg_C-effctor"/>
</dbReference>
<evidence type="ECO:0000256" key="5">
    <source>
        <dbReference type="ARBA" id="ARBA00023163"/>
    </source>
</evidence>
<evidence type="ECO:0000313" key="9">
    <source>
        <dbReference type="EMBL" id="MFB6393233.1"/>
    </source>
</evidence>
<feature type="compositionally biased region" description="Polar residues" evidence="7">
    <location>
        <begin position="1"/>
        <end position="14"/>
    </location>
</feature>
<dbReference type="PROSITE" id="PS51755">
    <property type="entry name" value="OMPR_PHOB"/>
    <property type="match status" value="1"/>
</dbReference>
<keyword evidence="10" id="KW-1185">Reference proteome</keyword>
<dbReference type="PANTHER" id="PTHR48111:SF1">
    <property type="entry name" value="TWO-COMPONENT RESPONSE REGULATOR ORR33"/>
    <property type="match status" value="1"/>
</dbReference>
<keyword evidence="5" id="KW-0804">Transcription</keyword>
<keyword evidence="3" id="KW-0805">Transcription regulation</keyword>
<organism evidence="9 10">
    <name type="scientific">Polymorphospora lycopeni</name>
    <dbReference type="NCBI Taxonomy" id="3140240"/>
    <lineage>
        <taxon>Bacteria</taxon>
        <taxon>Bacillati</taxon>
        <taxon>Actinomycetota</taxon>
        <taxon>Actinomycetes</taxon>
        <taxon>Micromonosporales</taxon>
        <taxon>Micromonosporaceae</taxon>
        <taxon>Polymorphospora</taxon>
    </lineage>
</organism>
<evidence type="ECO:0000259" key="8">
    <source>
        <dbReference type="PROSITE" id="PS51755"/>
    </source>
</evidence>
<protein>
    <submittedName>
        <fullName evidence="9">Winged helix-turn-helix domain-containing protein</fullName>
    </submittedName>
</protein>
<keyword evidence="4 6" id="KW-0238">DNA-binding</keyword>
<feature type="DNA-binding region" description="OmpR/PhoB-type" evidence="6">
    <location>
        <begin position="111"/>
        <end position="209"/>
    </location>
</feature>
<dbReference type="Proteomes" id="UP001582793">
    <property type="component" value="Unassembled WGS sequence"/>
</dbReference>
<dbReference type="SMART" id="SM00862">
    <property type="entry name" value="Trans_reg_C"/>
    <property type="match status" value="1"/>
</dbReference>
<dbReference type="InterPro" id="IPR001867">
    <property type="entry name" value="OmpR/PhoB-type_DNA-bd"/>
</dbReference>
<dbReference type="InterPro" id="IPR039420">
    <property type="entry name" value="WalR-like"/>
</dbReference>
<evidence type="ECO:0000256" key="6">
    <source>
        <dbReference type="PROSITE-ProRule" id="PRU01091"/>
    </source>
</evidence>
<evidence type="ECO:0000256" key="3">
    <source>
        <dbReference type="ARBA" id="ARBA00023015"/>
    </source>
</evidence>
<evidence type="ECO:0000313" key="10">
    <source>
        <dbReference type="Proteomes" id="UP001582793"/>
    </source>
</evidence>
<dbReference type="Pfam" id="PF00486">
    <property type="entry name" value="Trans_reg_C"/>
    <property type="match status" value="1"/>
</dbReference>
<gene>
    <name evidence="9" type="ORF">AAFH96_08935</name>
</gene>
<dbReference type="SUPFAM" id="SSF46894">
    <property type="entry name" value="C-terminal effector domain of the bipartite response regulators"/>
    <property type="match status" value="1"/>
</dbReference>
<evidence type="ECO:0000256" key="1">
    <source>
        <dbReference type="ARBA" id="ARBA00022553"/>
    </source>
</evidence>
<dbReference type="InterPro" id="IPR036388">
    <property type="entry name" value="WH-like_DNA-bd_sf"/>
</dbReference>
<evidence type="ECO:0000256" key="2">
    <source>
        <dbReference type="ARBA" id="ARBA00023012"/>
    </source>
</evidence>
<accession>A0ABV5CMK2</accession>
<dbReference type="RefSeq" id="WP_364218660.1">
    <property type="nucleotide sequence ID" value="NZ_JBCGDC010000018.1"/>
</dbReference>
<name>A0ABV5CMK2_9ACTN</name>
<keyword evidence="1" id="KW-0597">Phosphoprotein</keyword>
<dbReference type="PANTHER" id="PTHR48111">
    <property type="entry name" value="REGULATOR OF RPOS"/>
    <property type="match status" value="1"/>
</dbReference>
<dbReference type="Gene3D" id="1.10.10.10">
    <property type="entry name" value="Winged helix-like DNA-binding domain superfamily/Winged helix DNA-binding domain"/>
    <property type="match status" value="1"/>
</dbReference>